<dbReference type="Proteomes" id="UP001327560">
    <property type="component" value="Chromosome 3"/>
</dbReference>
<dbReference type="InterPro" id="IPR038930">
    <property type="entry name" value="CEP13/CEP14"/>
</dbReference>
<dbReference type="GO" id="GO:0006970">
    <property type="term" value="P:response to osmotic stress"/>
    <property type="evidence" value="ECO:0007669"/>
    <property type="project" value="InterPro"/>
</dbReference>
<organism evidence="2 3">
    <name type="scientific">Canna indica</name>
    <name type="common">Indian-shot</name>
    <dbReference type="NCBI Taxonomy" id="4628"/>
    <lineage>
        <taxon>Eukaryota</taxon>
        <taxon>Viridiplantae</taxon>
        <taxon>Streptophyta</taxon>
        <taxon>Embryophyta</taxon>
        <taxon>Tracheophyta</taxon>
        <taxon>Spermatophyta</taxon>
        <taxon>Magnoliopsida</taxon>
        <taxon>Liliopsida</taxon>
        <taxon>Zingiberales</taxon>
        <taxon>Cannaceae</taxon>
        <taxon>Canna</taxon>
    </lineage>
</organism>
<evidence type="ECO:0000313" key="3">
    <source>
        <dbReference type="Proteomes" id="UP001327560"/>
    </source>
</evidence>
<evidence type="ECO:0000256" key="1">
    <source>
        <dbReference type="SAM" id="SignalP"/>
    </source>
</evidence>
<keyword evidence="3" id="KW-1185">Reference proteome</keyword>
<reference evidence="2 3" key="1">
    <citation type="submission" date="2023-10" db="EMBL/GenBank/DDBJ databases">
        <title>Chromosome-scale genome assembly provides insights into flower coloration mechanisms of Canna indica.</title>
        <authorList>
            <person name="Li C."/>
        </authorList>
    </citation>
    <scope>NUCLEOTIDE SEQUENCE [LARGE SCALE GENOMIC DNA]</scope>
    <source>
        <tissue evidence="2">Flower</tissue>
    </source>
</reference>
<evidence type="ECO:0000313" key="2">
    <source>
        <dbReference type="EMBL" id="WOL02069.1"/>
    </source>
</evidence>
<keyword evidence="1" id="KW-0732">Signal</keyword>
<protein>
    <submittedName>
        <fullName evidence="2">Uncharacterized protein</fullName>
    </submittedName>
</protein>
<name>A0AAQ3Q8W6_9LILI</name>
<sequence>MESYSKAVTLLFILFISSAPSLHARKLLGEEKNKAGPALEAAGLVFNMLPRGSVPPSAPGKGGNGVGTAAVHGYSTERMLGSVPSPGIGH</sequence>
<proteinExistence type="predicted"/>
<dbReference type="PANTHER" id="PTHR37180">
    <property type="entry name" value="PRECURSOR OF CEP14"/>
    <property type="match status" value="1"/>
</dbReference>
<accession>A0AAQ3Q8W6</accession>
<feature type="chain" id="PRO_5042879894" evidence="1">
    <location>
        <begin position="25"/>
        <end position="90"/>
    </location>
</feature>
<dbReference type="AlphaFoldDB" id="A0AAQ3Q8W6"/>
<gene>
    <name evidence="2" type="ORF">Cni_G10788</name>
</gene>
<dbReference type="PANTHER" id="PTHR37180:SF2">
    <property type="entry name" value="PRECURSOR OF CEP14"/>
    <property type="match status" value="1"/>
</dbReference>
<dbReference type="EMBL" id="CP136892">
    <property type="protein sequence ID" value="WOL02069.1"/>
    <property type="molecule type" value="Genomic_DNA"/>
</dbReference>
<feature type="signal peptide" evidence="1">
    <location>
        <begin position="1"/>
        <end position="24"/>
    </location>
</feature>
<dbReference type="GO" id="GO:0006995">
    <property type="term" value="P:cellular response to nitrogen starvation"/>
    <property type="evidence" value="ECO:0007669"/>
    <property type="project" value="InterPro"/>
</dbReference>